<comment type="caution">
    <text evidence="3">The sequence shown here is derived from an EMBL/GenBank/DDBJ whole genome shotgun (WGS) entry which is preliminary data.</text>
</comment>
<organism evidence="3 4">
    <name type="scientific">Echria macrotheca</name>
    <dbReference type="NCBI Taxonomy" id="438768"/>
    <lineage>
        <taxon>Eukaryota</taxon>
        <taxon>Fungi</taxon>
        <taxon>Dikarya</taxon>
        <taxon>Ascomycota</taxon>
        <taxon>Pezizomycotina</taxon>
        <taxon>Sordariomycetes</taxon>
        <taxon>Sordariomycetidae</taxon>
        <taxon>Sordariales</taxon>
        <taxon>Schizotheciaceae</taxon>
        <taxon>Echria</taxon>
    </lineage>
</organism>
<proteinExistence type="predicted"/>
<feature type="transmembrane region" description="Helical" evidence="2">
    <location>
        <begin position="676"/>
        <end position="695"/>
    </location>
</feature>
<feature type="transmembrane region" description="Helical" evidence="2">
    <location>
        <begin position="80"/>
        <end position="98"/>
    </location>
</feature>
<feature type="transmembrane region" description="Helical" evidence="2">
    <location>
        <begin position="119"/>
        <end position="144"/>
    </location>
</feature>
<dbReference type="AlphaFoldDB" id="A0AAJ0BMX9"/>
<sequence length="772" mass="84839">MSSNLSLPRSPRSGNQQPSGQGPAVSPDRTSWDEDIQPSTQTNPSEHASDAGKETVFVAEAEYETDSADKKKQKRGCQEIVWVICSNIGLPFVYHVIAKMRKWDFHEEERKVAMYKNRWIAILRGLFHFIPVAGCIVLIGFNSASYYIGGELAGWENQDFQKLAALQFTAKIHELFMLTSLAIIITTHVRKELVIGPGLPFGAVFTPNGFQNISYLWSPEFGGICFQRWQSKRRKIFSIIMIIICCVLALAVGPSSATLMRPRLDQWPGGSTSFWLNAPPSEVFPNVITNSSVSEDCSTDSGNLDCPAGNWRSLAQLYYSYWPELVGLGSIPKEIHVPSPYSDRIIRTQTRAPQMWPNAYTLATVTMSPLADALAELGRIWSFTARWSGSRLRFRRDAYWTVHAKQPAVFARCLRQQIEDPIPTALFPEIGTINKVDGLGGDDAEPGNYAEVNMTARIRDRLSRSTPSVDWDDDPGLLEAIDGSIGCVATLPQSELNEAEFYTCSIAAAYGPSVYTSQWTSTKIVDGTASGFDANGVWGTDYTPIKITADWARFLNPAIAGSDSNAFAEITRSAGLWNTTHRVTNGEDYFIEPVMESILVTLIANGIARLGYDIRAVPDLSSDVDVMQEGLLPKGGGLGRGIDIFPVPPNPDQCTKFEFRSDVYGYAYSPEGTTQLVFMAILGAYVLLVLVHFLWSLATGWTSAKWGSPPEVAALALHSAAPATLANTGAGIGTVSAFESRVQVKVKEGNLEMVFDDTEKGHVRAKENEVYG</sequence>
<feature type="region of interest" description="Disordered" evidence="1">
    <location>
        <begin position="1"/>
        <end position="51"/>
    </location>
</feature>
<keyword evidence="2" id="KW-0472">Membrane</keyword>
<feature type="transmembrane region" description="Helical" evidence="2">
    <location>
        <begin position="164"/>
        <end position="185"/>
    </location>
</feature>
<name>A0AAJ0BMX9_9PEZI</name>
<protein>
    <submittedName>
        <fullName evidence="3">Uncharacterized protein</fullName>
    </submittedName>
</protein>
<keyword evidence="2" id="KW-0812">Transmembrane</keyword>
<evidence type="ECO:0000313" key="3">
    <source>
        <dbReference type="EMBL" id="KAK1758871.1"/>
    </source>
</evidence>
<accession>A0AAJ0BMX9</accession>
<keyword evidence="2" id="KW-1133">Transmembrane helix</keyword>
<gene>
    <name evidence="3" type="ORF">QBC47DRAFT_436150</name>
</gene>
<keyword evidence="4" id="KW-1185">Reference proteome</keyword>
<reference evidence="3" key="1">
    <citation type="submission" date="2023-06" db="EMBL/GenBank/DDBJ databases">
        <title>Genome-scale phylogeny and comparative genomics of the fungal order Sordariales.</title>
        <authorList>
            <consortium name="Lawrence Berkeley National Laboratory"/>
            <person name="Hensen N."/>
            <person name="Bonometti L."/>
            <person name="Westerberg I."/>
            <person name="Brannstrom I.O."/>
            <person name="Guillou S."/>
            <person name="Cros-Aarteil S."/>
            <person name="Calhoun S."/>
            <person name="Haridas S."/>
            <person name="Kuo A."/>
            <person name="Mondo S."/>
            <person name="Pangilinan J."/>
            <person name="Riley R."/>
            <person name="Labutti K."/>
            <person name="Andreopoulos B."/>
            <person name="Lipzen A."/>
            <person name="Chen C."/>
            <person name="Yanf M."/>
            <person name="Daum C."/>
            <person name="Ng V."/>
            <person name="Clum A."/>
            <person name="Steindorff A."/>
            <person name="Ohm R."/>
            <person name="Martin F."/>
            <person name="Silar P."/>
            <person name="Natvig D."/>
            <person name="Lalanne C."/>
            <person name="Gautier V."/>
            <person name="Ament-Velasquez S.L."/>
            <person name="Kruys A."/>
            <person name="Hutchinson M.I."/>
            <person name="Powell A.J."/>
            <person name="Barry K."/>
            <person name="Miller A.N."/>
            <person name="Grigoriev I.V."/>
            <person name="Debuchy R."/>
            <person name="Gladieux P."/>
            <person name="Thoren M.H."/>
            <person name="Johannesson H."/>
        </authorList>
    </citation>
    <scope>NUCLEOTIDE SEQUENCE</scope>
    <source>
        <strain evidence="3">PSN4</strain>
    </source>
</reference>
<feature type="compositionally biased region" description="Low complexity" evidence="1">
    <location>
        <begin position="1"/>
        <end position="13"/>
    </location>
</feature>
<evidence type="ECO:0000313" key="4">
    <source>
        <dbReference type="Proteomes" id="UP001239445"/>
    </source>
</evidence>
<dbReference type="EMBL" id="MU839828">
    <property type="protein sequence ID" value="KAK1758871.1"/>
    <property type="molecule type" value="Genomic_DNA"/>
</dbReference>
<feature type="compositionally biased region" description="Polar residues" evidence="1">
    <location>
        <begin position="37"/>
        <end position="46"/>
    </location>
</feature>
<evidence type="ECO:0000256" key="2">
    <source>
        <dbReference type="SAM" id="Phobius"/>
    </source>
</evidence>
<feature type="transmembrane region" description="Helical" evidence="2">
    <location>
        <begin position="236"/>
        <end position="253"/>
    </location>
</feature>
<evidence type="ECO:0000256" key="1">
    <source>
        <dbReference type="SAM" id="MobiDB-lite"/>
    </source>
</evidence>
<dbReference type="Proteomes" id="UP001239445">
    <property type="component" value="Unassembled WGS sequence"/>
</dbReference>